<sequence>MSFTQQTRNGVVFHTADAFTAAGGVAHGFATRLGGVSTGPYAQLNLGITRPDERAAVRENYHRFCAAIGADVTSLVMTHQVHEDTIRQATRADVLDDLLDPLDYQADGLLTNQPGLCLTIYYADCIPVLLYDPVHRAIAAVHSGWRGTSLGIAPQAVAKMTALYGSDPGDILAAIGPGIGPCCFETHDDVPSAMVQRLGEDILSHCVPLAHGKFSVDLKGIIHWQLTQAGLADGHVDTLSLCTACHPELYWSHRKMGDQRGNHAAMLQLLP</sequence>
<keyword evidence="5" id="KW-0479">Metal-binding</keyword>
<reference evidence="12 13" key="1">
    <citation type="submission" date="2018-07" db="EMBL/GenBank/DDBJ databases">
        <title>GABA Modulating Bacteria of the Human Gut Microbiota.</title>
        <authorList>
            <person name="Strandwitz P."/>
            <person name="Kim K.H."/>
            <person name="Terekhova D."/>
            <person name="Liu J.K."/>
            <person name="Sharma A."/>
            <person name="Levering J."/>
            <person name="Mcdonald D."/>
            <person name="Dietrich D."/>
            <person name="Ramadhar T.R."/>
            <person name="Lekbua A."/>
            <person name="Mroue N."/>
            <person name="Liston C."/>
            <person name="Stewart E.J."/>
            <person name="Dubin M.J."/>
            <person name="Zengler K."/>
            <person name="Knight R."/>
            <person name="Gilbert J.A."/>
            <person name="Clardy J."/>
            <person name="Lewis K."/>
        </authorList>
    </citation>
    <scope>NUCLEOTIDE SEQUENCE [LARGE SCALE GENOMIC DNA]</scope>
    <source>
        <strain evidence="12 13">KLE1738</strain>
    </source>
</reference>
<keyword evidence="6" id="KW-0378">Hydrolase</keyword>
<proteinExistence type="inferred from homology"/>
<dbReference type="AlphaFoldDB" id="A0A3E2B4N5"/>
<keyword evidence="7" id="KW-0862">Zinc</keyword>
<evidence type="ECO:0000256" key="3">
    <source>
        <dbReference type="ARBA" id="ARBA00007353"/>
    </source>
</evidence>
<dbReference type="InterPro" id="IPR038371">
    <property type="entry name" value="Cu_polyphenol_OxRdtase_sf"/>
</dbReference>
<dbReference type="InterPro" id="IPR003730">
    <property type="entry name" value="Cu_polyphenol_OxRdtase"/>
</dbReference>
<evidence type="ECO:0000256" key="6">
    <source>
        <dbReference type="ARBA" id="ARBA00022801"/>
    </source>
</evidence>
<dbReference type="GO" id="GO:0005507">
    <property type="term" value="F:copper ion binding"/>
    <property type="evidence" value="ECO:0007669"/>
    <property type="project" value="TreeGrafter"/>
</dbReference>
<protein>
    <recommendedName>
        <fullName evidence="11">Purine nucleoside phosphorylase</fullName>
    </recommendedName>
</protein>
<comment type="catalytic activity">
    <reaction evidence="10">
        <text>S-methyl-5'-thioadenosine + phosphate = 5-(methylsulfanyl)-alpha-D-ribose 1-phosphate + adenine</text>
        <dbReference type="Rhea" id="RHEA:11852"/>
        <dbReference type="ChEBI" id="CHEBI:16708"/>
        <dbReference type="ChEBI" id="CHEBI:17509"/>
        <dbReference type="ChEBI" id="CHEBI:43474"/>
        <dbReference type="ChEBI" id="CHEBI:58533"/>
        <dbReference type="EC" id="2.4.2.28"/>
    </reaction>
    <physiologicalReaction direction="left-to-right" evidence="10">
        <dbReference type="Rhea" id="RHEA:11853"/>
    </physiologicalReaction>
</comment>
<dbReference type="PANTHER" id="PTHR30616">
    <property type="entry name" value="UNCHARACTERIZED PROTEIN YFIH"/>
    <property type="match status" value="1"/>
</dbReference>
<dbReference type="SUPFAM" id="SSF64438">
    <property type="entry name" value="CNF1/YfiH-like putative cysteine hydrolases"/>
    <property type="match status" value="1"/>
</dbReference>
<evidence type="ECO:0000256" key="11">
    <source>
        <dbReference type="RuleBase" id="RU361274"/>
    </source>
</evidence>
<dbReference type="NCBIfam" id="TIGR00726">
    <property type="entry name" value="peptidoglycan editing factor PgeF"/>
    <property type="match status" value="1"/>
</dbReference>
<evidence type="ECO:0000256" key="1">
    <source>
        <dbReference type="ARBA" id="ARBA00000553"/>
    </source>
</evidence>
<accession>A0A3E2B4N5</accession>
<dbReference type="PANTHER" id="PTHR30616:SF2">
    <property type="entry name" value="PURINE NUCLEOSIDE PHOSPHORYLASE LACC1"/>
    <property type="match status" value="1"/>
</dbReference>
<evidence type="ECO:0000256" key="7">
    <source>
        <dbReference type="ARBA" id="ARBA00022833"/>
    </source>
</evidence>
<evidence type="ECO:0000313" key="13">
    <source>
        <dbReference type="Proteomes" id="UP000260649"/>
    </source>
</evidence>
<dbReference type="CDD" id="cd16833">
    <property type="entry name" value="YfiH"/>
    <property type="match status" value="1"/>
</dbReference>
<name>A0A3E2B4N5_9FIRM</name>
<keyword evidence="13" id="KW-1185">Reference proteome</keyword>
<comment type="catalytic activity">
    <reaction evidence="9">
        <text>adenosine + phosphate = alpha-D-ribose 1-phosphate + adenine</text>
        <dbReference type="Rhea" id="RHEA:27642"/>
        <dbReference type="ChEBI" id="CHEBI:16335"/>
        <dbReference type="ChEBI" id="CHEBI:16708"/>
        <dbReference type="ChEBI" id="CHEBI:43474"/>
        <dbReference type="ChEBI" id="CHEBI:57720"/>
        <dbReference type="EC" id="2.4.2.1"/>
    </reaction>
    <physiologicalReaction direction="left-to-right" evidence="9">
        <dbReference type="Rhea" id="RHEA:27643"/>
    </physiologicalReaction>
</comment>
<comment type="catalytic activity">
    <reaction evidence="1">
        <text>inosine + phosphate = alpha-D-ribose 1-phosphate + hypoxanthine</text>
        <dbReference type="Rhea" id="RHEA:27646"/>
        <dbReference type="ChEBI" id="CHEBI:17368"/>
        <dbReference type="ChEBI" id="CHEBI:17596"/>
        <dbReference type="ChEBI" id="CHEBI:43474"/>
        <dbReference type="ChEBI" id="CHEBI:57720"/>
        <dbReference type="EC" id="2.4.2.1"/>
    </reaction>
    <physiologicalReaction direction="left-to-right" evidence="1">
        <dbReference type="Rhea" id="RHEA:27647"/>
    </physiologicalReaction>
</comment>
<dbReference type="Gene3D" id="3.60.140.10">
    <property type="entry name" value="CNF1/YfiH-like putative cysteine hydrolases"/>
    <property type="match status" value="1"/>
</dbReference>
<dbReference type="Pfam" id="PF02578">
    <property type="entry name" value="Cu-oxidase_4"/>
    <property type="match status" value="1"/>
</dbReference>
<dbReference type="GO" id="GO:0016787">
    <property type="term" value="F:hydrolase activity"/>
    <property type="evidence" value="ECO:0007669"/>
    <property type="project" value="UniProtKB-KW"/>
</dbReference>
<evidence type="ECO:0000256" key="9">
    <source>
        <dbReference type="ARBA" id="ARBA00048968"/>
    </source>
</evidence>
<evidence type="ECO:0000313" key="12">
    <source>
        <dbReference type="EMBL" id="RFT06980.1"/>
    </source>
</evidence>
<dbReference type="OrthoDB" id="4279at2"/>
<comment type="catalytic activity">
    <reaction evidence="8">
        <text>adenosine + H2O + H(+) = inosine + NH4(+)</text>
        <dbReference type="Rhea" id="RHEA:24408"/>
        <dbReference type="ChEBI" id="CHEBI:15377"/>
        <dbReference type="ChEBI" id="CHEBI:15378"/>
        <dbReference type="ChEBI" id="CHEBI:16335"/>
        <dbReference type="ChEBI" id="CHEBI:17596"/>
        <dbReference type="ChEBI" id="CHEBI:28938"/>
        <dbReference type="EC" id="3.5.4.4"/>
    </reaction>
    <physiologicalReaction direction="left-to-right" evidence="8">
        <dbReference type="Rhea" id="RHEA:24409"/>
    </physiologicalReaction>
</comment>
<dbReference type="Proteomes" id="UP000260649">
    <property type="component" value="Unassembled WGS sequence"/>
</dbReference>
<evidence type="ECO:0000256" key="8">
    <source>
        <dbReference type="ARBA" id="ARBA00047989"/>
    </source>
</evidence>
<evidence type="ECO:0000256" key="4">
    <source>
        <dbReference type="ARBA" id="ARBA00022679"/>
    </source>
</evidence>
<keyword evidence="4" id="KW-0808">Transferase</keyword>
<dbReference type="GeneID" id="97995014"/>
<evidence type="ECO:0000256" key="10">
    <source>
        <dbReference type="ARBA" id="ARBA00049893"/>
    </source>
</evidence>
<evidence type="ECO:0000256" key="2">
    <source>
        <dbReference type="ARBA" id="ARBA00003215"/>
    </source>
</evidence>
<dbReference type="EMBL" id="QQRQ01000005">
    <property type="protein sequence ID" value="RFT06980.1"/>
    <property type="molecule type" value="Genomic_DNA"/>
</dbReference>
<organism evidence="12 13">
    <name type="scientific">Evtepia gabavorous</name>
    <dbReference type="NCBI Taxonomy" id="2211183"/>
    <lineage>
        <taxon>Bacteria</taxon>
        <taxon>Bacillati</taxon>
        <taxon>Bacillota</taxon>
        <taxon>Clostridia</taxon>
        <taxon>Eubacteriales</taxon>
        <taxon>Evtepia</taxon>
    </lineage>
</organism>
<dbReference type="InterPro" id="IPR011324">
    <property type="entry name" value="Cytotoxic_necrot_fac-like_cat"/>
</dbReference>
<evidence type="ECO:0000256" key="5">
    <source>
        <dbReference type="ARBA" id="ARBA00022723"/>
    </source>
</evidence>
<comment type="similarity">
    <text evidence="3 11">Belongs to the purine nucleoside phosphorylase YfiH/LACC1 family.</text>
</comment>
<gene>
    <name evidence="12" type="primary">pgeF</name>
    <name evidence="12" type="ORF">DV520_04595</name>
</gene>
<comment type="caution">
    <text evidence="12">The sequence shown here is derived from an EMBL/GenBank/DDBJ whole genome shotgun (WGS) entry which is preliminary data.</text>
</comment>
<dbReference type="RefSeq" id="WP_021920400.1">
    <property type="nucleotide sequence ID" value="NZ_CAKXKJ010000004.1"/>
</dbReference>
<comment type="function">
    <text evidence="2">Purine nucleoside enzyme that catalyzes the phosphorolysis of adenosine and inosine nucleosides, yielding D-ribose 1-phosphate and the respective free bases, adenine and hypoxanthine. Also catalyzes the phosphorolysis of S-methyl-5'-thioadenosine into adenine and S-methyl-5-thio-alpha-D-ribose 1-phosphate. Also has adenosine deaminase activity.</text>
</comment>
<dbReference type="GO" id="GO:0017061">
    <property type="term" value="F:S-methyl-5-thioadenosine phosphorylase activity"/>
    <property type="evidence" value="ECO:0007669"/>
    <property type="project" value="UniProtKB-EC"/>
</dbReference>